<evidence type="ECO:0000256" key="6">
    <source>
        <dbReference type="ARBA" id="ARBA00023102"/>
    </source>
</evidence>
<dbReference type="EC" id="3.1.3.15" evidence="3 8"/>
<evidence type="ECO:0000313" key="11">
    <source>
        <dbReference type="Proteomes" id="UP000183461"/>
    </source>
</evidence>
<evidence type="ECO:0000313" key="10">
    <source>
        <dbReference type="EMBL" id="SFW38084.1"/>
    </source>
</evidence>
<dbReference type="EMBL" id="FPIP01000005">
    <property type="protein sequence ID" value="SFW38084.1"/>
    <property type="molecule type" value="Genomic_DNA"/>
</dbReference>
<dbReference type="InterPro" id="IPR004013">
    <property type="entry name" value="PHP_dom"/>
</dbReference>
<dbReference type="InterPro" id="IPR016195">
    <property type="entry name" value="Pol/histidinol_Pase-like"/>
</dbReference>
<dbReference type="SUPFAM" id="SSF89550">
    <property type="entry name" value="PHP domain-like"/>
    <property type="match status" value="1"/>
</dbReference>
<organism evidence="10 11">
    <name type="scientific">Ruminococcus flavefaciens</name>
    <dbReference type="NCBI Taxonomy" id="1265"/>
    <lineage>
        <taxon>Bacteria</taxon>
        <taxon>Bacillati</taxon>
        <taxon>Bacillota</taxon>
        <taxon>Clostridia</taxon>
        <taxon>Eubacteriales</taxon>
        <taxon>Oscillospiraceae</taxon>
        <taxon>Ruminococcus</taxon>
    </lineage>
</organism>
<dbReference type="Proteomes" id="UP000183461">
    <property type="component" value="Unassembled WGS sequence"/>
</dbReference>
<feature type="domain" description="PHP" evidence="9">
    <location>
        <begin position="5"/>
        <end position="188"/>
    </location>
</feature>
<comment type="catalytic activity">
    <reaction evidence="7 8">
        <text>L-histidinol phosphate + H2O = L-histidinol + phosphate</text>
        <dbReference type="Rhea" id="RHEA:14465"/>
        <dbReference type="ChEBI" id="CHEBI:15377"/>
        <dbReference type="ChEBI" id="CHEBI:43474"/>
        <dbReference type="ChEBI" id="CHEBI:57699"/>
        <dbReference type="ChEBI" id="CHEBI:57980"/>
        <dbReference type="EC" id="3.1.3.15"/>
    </reaction>
</comment>
<comment type="similarity">
    <text evidence="2 8">Belongs to the PHP hydrolase family. HisK subfamily.</text>
</comment>
<evidence type="ECO:0000256" key="1">
    <source>
        <dbReference type="ARBA" id="ARBA00004970"/>
    </source>
</evidence>
<dbReference type="PANTHER" id="PTHR21039:SF0">
    <property type="entry name" value="HISTIDINOL-PHOSPHATASE"/>
    <property type="match status" value="1"/>
</dbReference>
<dbReference type="GO" id="GO:0000105">
    <property type="term" value="P:L-histidine biosynthetic process"/>
    <property type="evidence" value="ECO:0007669"/>
    <property type="project" value="UniProtKB-UniRule"/>
</dbReference>
<evidence type="ECO:0000256" key="3">
    <source>
        <dbReference type="ARBA" id="ARBA00013085"/>
    </source>
</evidence>
<proteinExistence type="inferred from homology"/>
<keyword evidence="5 8" id="KW-0378">Hydrolase</keyword>
<dbReference type="RefSeq" id="WP_072300447.1">
    <property type="nucleotide sequence ID" value="NZ_FPIP01000005.1"/>
</dbReference>
<dbReference type="InterPro" id="IPR010140">
    <property type="entry name" value="Histidinol_P_phosphatase_HisJ"/>
</dbReference>
<dbReference type="Gene3D" id="3.20.20.140">
    <property type="entry name" value="Metal-dependent hydrolases"/>
    <property type="match status" value="1"/>
</dbReference>
<evidence type="ECO:0000256" key="4">
    <source>
        <dbReference type="ARBA" id="ARBA00022605"/>
    </source>
</evidence>
<comment type="pathway">
    <text evidence="1 8">Amino-acid biosynthesis; L-histidine biosynthesis; L-histidine from 5-phospho-alpha-D-ribose 1-diphosphate: step 8/9.</text>
</comment>
<evidence type="ECO:0000256" key="5">
    <source>
        <dbReference type="ARBA" id="ARBA00022801"/>
    </source>
</evidence>
<reference evidence="10 11" key="1">
    <citation type="submission" date="2016-11" db="EMBL/GenBank/DDBJ databases">
        <authorList>
            <person name="Jaros S."/>
            <person name="Januszkiewicz K."/>
            <person name="Wedrychowicz H."/>
        </authorList>
    </citation>
    <scope>NUCLEOTIDE SEQUENCE [LARGE SCALE GENOMIC DNA]</scope>
    <source>
        <strain evidence="10 11">YL228</strain>
    </source>
</reference>
<dbReference type="CDD" id="cd12110">
    <property type="entry name" value="PHP_HisPPase_Hisj_like"/>
    <property type="match status" value="1"/>
</dbReference>
<keyword evidence="6 8" id="KW-0368">Histidine biosynthesis</keyword>
<dbReference type="Pfam" id="PF02811">
    <property type="entry name" value="PHP"/>
    <property type="match status" value="1"/>
</dbReference>
<keyword evidence="4 8" id="KW-0028">Amino-acid biosynthesis</keyword>
<evidence type="ECO:0000259" key="9">
    <source>
        <dbReference type="Pfam" id="PF02811"/>
    </source>
</evidence>
<dbReference type="AlphaFoldDB" id="A0A1K1NS05"/>
<protein>
    <recommendedName>
        <fullName evidence="3 8">Histidinol-phosphatase</fullName>
        <shortName evidence="8">HolPase</shortName>
        <ecNumber evidence="3 8">3.1.3.15</ecNumber>
    </recommendedName>
</protein>
<dbReference type="GO" id="GO:0005737">
    <property type="term" value="C:cytoplasm"/>
    <property type="evidence" value="ECO:0007669"/>
    <property type="project" value="TreeGrafter"/>
</dbReference>
<dbReference type="UniPathway" id="UPA00031">
    <property type="reaction ID" value="UER00013"/>
</dbReference>
<gene>
    <name evidence="10" type="ORF">SAMN02910280_2213</name>
</gene>
<sequence length="254" mass="28891">MLANYHTHTERCGHARGTDREFVESAIKGGFDVLGFADHCPWVFGDGYVSHIRMTPAEVDGYFASLTALKKEYADDIRIYIGFEAEFIPQLIEAQDRLLADYPLDYMIMGQHFNNPENCGEYMGVPTSDEGLLREYVDRIIEGMDSGRYRYLAHPDLLDFTGSKQAYEEHYTRLCEYLKAKDIPVEINMLGMMNNKHYPSERFFRIAQKVGNKAIIGCDAHIPGFLNDSSIMKIGKAFADLMKLELVESLSGLE</sequence>
<evidence type="ECO:0000256" key="7">
    <source>
        <dbReference type="ARBA" id="ARBA00049158"/>
    </source>
</evidence>
<evidence type="ECO:0000256" key="8">
    <source>
        <dbReference type="RuleBase" id="RU366003"/>
    </source>
</evidence>
<name>A0A1K1NS05_RUMFL</name>
<dbReference type="NCBIfam" id="TIGR01856">
    <property type="entry name" value="hisJ_fam"/>
    <property type="match status" value="1"/>
</dbReference>
<evidence type="ECO:0000256" key="2">
    <source>
        <dbReference type="ARBA" id="ARBA00009152"/>
    </source>
</evidence>
<accession>A0A1K1NS05</accession>
<dbReference type="GO" id="GO:0004401">
    <property type="term" value="F:histidinol-phosphatase activity"/>
    <property type="evidence" value="ECO:0007669"/>
    <property type="project" value="UniProtKB-UniRule"/>
</dbReference>
<dbReference type="PANTHER" id="PTHR21039">
    <property type="entry name" value="HISTIDINOL PHOSPHATASE-RELATED"/>
    <property type="match status" value="1"/>
</dbReference>